<dbReference type="UniPathway" id="UPA00109">
    <property type="reaction ID" value="UER00186"/>
</dbReference>
<evidence type="ECO:0000313" key="15">
    <source>
        <dbReference type="EMBL" id="PIR87525.1"/>
    </source>
</evidence>
<dbReference type="Pfam" id="PF06415">
    <property type="entry name" value="iPGM_N"/>
    <property type="match status" value="1"/>
</dbReference>
<evidence type="ECO:0000256" key="12">
    <source>
        <dbReference type="PIRSR" id="PIRSR001492-3"/>
    </source>
</evidence>
<dbReference type="FunFam" id="3.40.1450.10:FF:000002">
    <property type="entry name" value="2,3-bisphosphoglycerate-independent phosphoglycerate mutase"/>
    <property type="match status" value="1"/>
</dbReference>
<keyword evidence="8 9" id="KW-0413">Isomerase</keyword>
<evidence type="ECO:0000259" key="13">
    <source>
        <dbReference type="Pfam" id="PF01676"/>
    </source>
</evidence>
<feature type="binding site" evidence="9">
    <location>
        <position position="185"/>
    </location>
    <ligand>
        <name>substrate</name>
    </ligand>
</feature>
<feature type="binding site" evidence="9 12">
    <location>
        <position position="397"/>
    </location>
    <ligand>
        <name>Mn(2+)</name>
        <dbReference type="ChEBI" id="CHEBI:29035"/>
        <label>1</label>
    </ligand>
</feature>
<dbReference type="PIRSF" id="PIRSF001492">
    <property type="entry name" value="IPGAM"/>
    <property type="match status" value="1"/>
</dbReference>
<feature type="binding site" evidence="9 12">
    <location>
        <position position="438"/>
    </location>
    <ligand>
        <name>Mn(2+)</name>
        <dbReference type="ChEBI" id="CHEBI:29035"/>
        <label>2</label>
    </ligand>
</feature>
<feature type="binding site" evidence="9">
    <location>
        <position position="191"/>
    </location>
    <ligand>
        <name>substrate</name>
    </ligand>
</feature>
<evidence type="ECO:0000256" key="6">
    <source>
        <dbReference type="ARBA" id="ARBA00023152"/>
    </source>
</evidence>
<dbReference type="InterPro" id="IPR017850">
    <property type="entry name" value="Alkaline_phosphatase_core_sf"/>
</dbReference>
<comment type="similarity">
    <text evidence="4 9">Belongs to the BPG-independent phosphoglycerate mutase family.</text>
</comment>
<protein>
    <recommendedName>
        <fullName evidence="9 10">2,3-bisphosphoglycerate-independent phosphoglycerate mutase</fullName>
        <shortName evidence="9">BPG-independent PGAM</shortName>
        <shortName evidence="9">Phosphoglyceromutase</shortName>
        <shortName evidence="9">iPGM</shortName>
        <ecNumber evidence="9 10">5.4.2.12</ecNumber>
    </recommendedName>
</protein>
<feature type="binding site" evidence="9">
    <location>
        <position position="330"/>
    </location>
    <ligand>
        <name>substrate</name>
    </ligand>
</feature>
<dbReference type="EC" id="5.4.2.12" evidence="9 10"/>
<organism evidence="15 16">
    <name type="scientific">Candidatus Harrisonbacteria bacterium CG10_big_fil_rev_8_21_14_0_10_45_28</name>
    <dbReference type="NCBI Taxonomy" id="1974586"/>
    <lineage>
        <taxon>Bacteria</taxon>
        <taxon>Candidatus Harrisoniibacteriota</taxon>
    </lineage>
</organism>
<dbReference type="NCBIfam" id="TIGR01307">
    <property type="entry name" value="pgm_bpd_ind"/>
    <property type="match status" value="1"/>
</dbReference>
<evidence type="ECO:0000256" key="10">
    <source>
        <dbReference type="NCBIfam" id="TIGR01307"/>
    </source>
</evidence>
<comment type="pathway">
    <text evidence="3 9">Carbohydrate degradation; glycolysis; pyruvate from D-glyceraldehyde 3-phosphate: step 3/5.</text>
</comment>
<sequence>MKPRVVLAILDGWGIGPPEPDVNPIYAAHPQTVEYIKAHYPAGALQASSIAVGLPWGEVGNSEVGHLILGAGKIVYQHYPRISIAIENGSFFKNEAFLEAFEHVKTNNSSLNIAGLLTAGNIHAAFDHLEALIEMASQNDISQVNLHLFADGKDSPPESVIHLLDALKKVIEKNKVGTLSTLTGRHFALDRDSHWDRTEAAYKAMTGQGERAQEDLLTIIKRTYQSGKNDQEIPPTMVSASSHSIKENDALIFIDFREDSIRQIAHAFIDKDIKEFPAIKFSNLHVVTMTEYTETFAVPVAFPNEPITHPLGKVLSDAGKSQVLLAETEKYAHVTYFFNGYQDNPFPGQEKVLIPSNNVENHAEKPEMKAKELTDKIIEILDTTPTDFIAVNLANADIVAHTGDYKATLEAVKVVDVELGRILKYCEANSVYLVITADHGNAEILRDSITAAPDTSHDPSPVPIYIIGKEFYKDKTAQEIKESDNLAVGILSDVAPTVLALLGVEKPQEMTGQNLLPILFEQ</sequence>
<feature type="binding site" evidence="9 12">
    <location>
        <position position="457"/>
    </location>
    <ligand>
        <name>Mn(2+)</name>
        <dbReference type="ChEBI" id="CHEBI:29035"/>
        <label>1</label>
    </ligand>
</feature>
<dbReference type="Gene3D" id="3.40.720.10">
    <property type="entry name" value="Alkaline Phosphatase, subunit A"/>
    <property type="match status" value="1"/>
</dbReference>
<evidence type="ECO:0000256" key="3">
    <source>
        <dbReference type="ARBA" id="ARBA00004798"/>
    </source>
</evidence>
<gene>
    <name evidence="9" type="primary">gpmI</name>
    <name evidence="15" type="ORF">COU10_04235</name>
</gene>
<dbReference type="SUPFAM" id="SSF53649">
    <property type="entry name" value="Alkaline phosphatase-like"/>
    <property type="match status" value="1"/>
</dbReference>
<dbReference type="GO" id="GO:0005829">
    <property type="term" value="C:cytosol"/>
    <property type="evidence" value="ECO:0007669"/>
    <property type="project" value="TreeGrafter"/>
</dbReference>
<evidence type="ECO:0000256" key="7">
    <source>
        <dbReference type="ARBA" id="ARBA00023211"/>
    </source>
</evidence>
<feature type="domain" description="Metalloenzyme" evidence="13">
    <location>
        <begin position="4"/>
        <end position="506"/>
    </location>
</feature>
<feature type="binding site" evidence="9 12">
    <location>
        <position position="11"/>
    </location>
    <ligand>
        <name>Mn(2+)</name>
        <dbReference type="ChEBI" id="CHEBI:29035"/>
        <label>2</label>
    </ligand>
</feature>
<dbReference type="GO" id="GO:0004619">
    <property type="term" value="F:phosphoglycerate mutase activity"/>
    <property type="evidence" value="ECO:0007669"/>
    <property type="project" value="UniProtKB-UniRule"/>
</dbReference>
<dbReference type="Gene3D" id="3.40.1450.10">
    <property type="entry name" value="BPG-independent phosphoglycerate mutase, domain B"/>
    <property type="match status" value="1"/>
</dbReference>
<dbReference type="InterPro" id="IPR006124">
    <property type="entry name" value="Metalloenzyme"/>
</dbReference>
<comment type="caution">
    <text evidence="15">The sequence shown here is derived from an EMBL/GenBank/DDBJ whole genome shotgun (WGS) entry which is preliminary data.</text>
</comment>
<comment type="cofactor">
    <cofactor evidence="9">
        <name>Mn(2+)</name>
        <dbReference type="ChEBI" id="CHEBI:29035"/>
    </cofactor>
    <text evidence="9">Binds 2 manganese ions per subunit.</text>
</comment>
<dbReference type="GO" id="GO:0006096">
    <property type="term" value="P:glycolytic process"/>
    <property type="evidence" value="ECO:0007669"/>
    <property type="project" value="UniProtKB-UniRule"/>
</dbReference>
<evidence type="ECO:0000256" key="1">
    <source>
        <dbReference type="ARBA" id="ARBA00000370"/>
    </source>
</evidence>
<comment type="subunit">
    <text evidence="9">Monomer.</text>
</comment>
<keyword evidence="6 9" id="KW-0324">Glycolysis</keyword>
<feature type="binding site" evidence="9 12">
    <location>
        <position position="439"/>
    </location>
    <ligand>
        <name>Mn(2+)</name>
        <dbReference type="ChEBI" id="CHEBI:29035"/>
        <label>2</label>
    </ligand>
</feature>
<dbReference type="CDD" id="cd16010">
    <property type="entry name" value="iPGM"/>
    <property type="match status" value="1"/>
</dbReference>
<dbReference type="Proteomes" id="UP000230903">
    <property type="component" value="Unassembled WGS sequence"/>
</dbReference>
<feature type="binding site" evidence="9 12">
    <location>
        <position position="62"/>
    </location>
    <ligand>
        <name>Mn(2+)</name>
        <dbReference type="ChEBI" id="CHEBI:29035"/>
        <label>2</label>
    </ligand>
</feature>
<evidence type="ECO:0000313" key="16">
    <source>
        <dbReference type="Proteomes" id="UP000230903"/>
    </source>
</evidence>
<feature type="binding site" evidence="9">
    <location>
        <position position="123"/>
    </location>
    <ligand>
        <name>substrate</name>
    </ligand>
</feature>
<dbReference type="HAMAP" id="MF_01038">
    <property type="entry name" value="GpmI"/>
    <property type="match status" value="1"/>
</dbReference>
<evidence type="ECO:0000259" key="14">
    <source>
        <dbReference type="Pfam" id="PF06415"/>
    </source>
</evidence>
<feature type="active site" description="Phosphoserine intermediate" evidence="9 11">
    <location>
        <position position="62"/>
    </location>
</feature>
<feature type="domain" description="BPG-independent PGAM N-terminal" evidence="14">
    <location>
        <begin position="82"/>
        <end position="293"/>
    </location>
</feature>
<comment type="function">
    <text evidence="2 9">Catalyzes the interconversion of 2-phosphoglycerate and 3-phosphoglycerate.</text>
</comment>
<dbReference type="Pfam" id="PF01676">
    <property type="entry name" value="Metalloenzyme"/>
    <property type="match status" value="1"/>
</dbReference>
<evidence type="ECO:0000256" key="11">
    <source>
        <dbReference type="PIRSR" id="PIRSR001492-1"/>
    </source>
</evidence>
<comment type="catalytic activity">
    <reaction evidence="1 9">
        <text>(2R)-2-phosphoglycerate = (2R)-3-phosphoglycerate</text>
        <dbReference type="Rhea" id="RHEA:15901"/>
        <dbReference type="ChEBI" id="CHEBI:58272"/>
        <dbReference type="ChEBI" id="CHEBI:58289"/>
        <dbReference type="EC" id="5.4.2.12"/>
    </reaction>
</comment>
<dbReference type="EMBL" id="PFBC01000065">
    <property type="protein sequence ID" value="PIR87525.1"/>
    <property type="molecule type" value="Genomic_DNA"/>
</dbReference>
<evidence type="ECO:0000256" key="4">
    <source>
        <dbReference type="ARBA" id="ARBA00008819"/>
    </source>
</evidence>
<dbReference type="GO" id="GO:0030145">
    <property type="term" value="F:manganese ion binding"/>
    <property type="evidence" value="ECO:0007669"/>
    <property type="project" value="UniProtKB-UniRule"/>
</dbReference>
<accession>A0A2H0UP22</accession>
<dbReference type="AlphaFoldDB" id="A0A2H0UP22"/>
<comment type="caution">
    <text evidence="9">Lacks conserved residue(s) required for the propagation of feature annotation.</text>
</comment>
<evidence type="ECO:0000256" key="5">
    <source>
        <dbReference type="ARBA" id="ARBA00022723"/>
    </source>
</evidence>
<proteinExistence type="inferred from homology"/>
<name>A0A2H0UP22_9BACT</name>
<feature type="binding site" evidence="9 12">
    <location>
        <position position="401"/>
    </location>
    <ligand>
        <name>Mn(2+)</name>
        <dbReference type="ChEBI" id="CHEBI:29035"/>
        <label>1</label>
    </ligand>
</feature>
<dbReference type="PANTHER" id="PTHR31637">
    <property type="entry name" value="2,3-BISPHOSPHOGLYCERATE-INDEPENDENT PHOSPHOGLYCERATE MUTASE"/>
    <property type="match status" value="1"/>
</dbReference>
<dbReference type="PANTHER" id="PTHR31637:SF0">
    <property type="entry name" value="2,3-BISPHOSPHOGLYCERATE-INDEPENDENT PHOSPHOGLYCERATE MUTASE"/>
    <property type="match status" value="1"/>
</dbReference>
<keyword evidence="5 9" id="KW-0479">Metal-binding</keyword>
<evidence type="ECO:0000256" key="2">
    <source>
        <dbReference type="ARBA" id="ARBA00002315"/>
    </source>
</evidence>
<evidence type="ECO:0000256" key="9">
    <source>
        <dbReference type="HAMAP-Rule" id="MF_01038"/>
    </source>
</evidence>
<evidence type="ECO:0000256" key="8">
    <source>
        <dbReference type="ARBA" id="ARBA00023235"/>
    </source>
</evidence>
<dbReference type="InterPro" id="IPR011258">
    <property type="entry name" value="BPG-indep_PGM_N"/>
</dbReference>
<dbReference type="InterPro" id="IPR005995">
    <property type="entry name" value="Pgm_bpd_ind"/>
</dbReference>
<dbReference type="GO" id="GO:0006007">
    <property type="term" value="P:glucose catabolic process"/>
    <property type="evidence" value="ECO:0007669"/>
    <property type="project" value="InterPro"/>
</dbReference>
<reference evidence="16" key="1">
    <citation type="submission" date="2017-09" db="EMBL/GenBank/DDBJ databases">
        <title>Depth-based differentiation of microbial function through sediment-hosted aquifers and enrichment of novel symbionts in the deep terrestrial subsurface.</title>
        <authorList>
            <person name="Probst A.J."/>
            <person name="Ladd B."/>
            <person name="Jarett J.K."/>
            <person name="Geller-Mcgrath D.E."/>
            <person name="Sieber C.M.K."/>
            <person name="Emerson J.B."/>
            <person name="Anantharaman K."/>
            <person name="Thomas B.C."/>
            <person name="Malmstrom R."/>
            <person name="Stieglmeier M."/>
            <person name="Klingl A."/>
            <person name="Woyke T."/>
            <person name="Ryan C.M."/>
            <person name="Banfield J.F."/>
        </authorList>
    </citation>
    <scope>NUCLEOTIDE SEQUENCE [LARGE SCALE GENOMIC DNA]</scope>
</reference>
<dbReference type="InterPro" id="IPR036646">
    <property type="entry name" value="PGAM_B_sf"/>
</dbReference>
<keyword evidence="7 9" id="KW-0464">Manganese</keyword>
<dbReference type="SUPFAM" id="SSF64158">
    <property type="entry name" value="2,3-Bisphosphoglycerate-independent phosphoglycerate mutase, substrate-binding domain"/>
    <property type="match status" value="1"/>
</dbReference>